<keyword evidence="2" id="KW-1185">Reference proteome</keyword>
<name>A0A1E3SA87_9MYCO</name>
<dbReference type="EMBL" id="MIHC01000095">
    <property type="protein sequence ID" value="ODQ98487.1"/>
    <property type="molecule type" value="Genomic_DNA"/>
</dbReference>
<dbReference type="STRING" id="243061.AWC25_14665"/>
<protein>
    <submittedName>
        <fullName evidence="1">Uncharacterized protein</fullName>
    </submittedName>
</protein>
<evidence type="ECO:0000313" key="2">
    <source>
        <dbReference type="Proteomes" id="UP000094224"/>
    </source>
</evidence>
<organism evidence="1 2">
    <name type="scientific">Mycobacterium sherrisii</name>
    <dbReference type="NCBI Taxonomy" id="243061"/>
    <lineage>
        <taxon>Bacteria</taxon>
        <taxon>Bacillati</taxon>
        <taxon>Actinomycetota</taxon>
        <taxon>Actinomycetes</taxon>
        <taxon>Mycobacteriales</taxon>
        <taxon>Mycobacteriaceae</taxon>
        <taxon>Mycobacterium</taxon>
        <taxon>Mycobacterium simiae complex</taxon>
    </lineage>
</organism>
<sequence length="93" mass="9791">MSIFVDYENGIIVARQNPSVDEKIGQVRTGSPSISAVQQSNGAVLIKYSAADPFSPGGQDLAKATSFDVNGTIAIEPTPAGPRVLTFIKLVRT</sequence>
<dbReference type="Proteomes" id="UP000094224">
    <property type="component" value="Unassembled WGS sequence"/>
</dbReference>
<dbReference type="AlphaFoldDB" id="A0A1E3SA87"/>
<accession>A0A1E3SA87</accession>
<gene>
    <name evidence="1" type="ORF">BHQ21_25855</name>
</gene>
<evidence type="ECO:0000313" key="1">
    <source>
        <dbReference type="EMBL" id="ODQ98487.1"/>
    </source>
</evidence>
<comment type="caution">
    <text evidence="1">The sequence shown here is derived from an EMBL/GenBank/DDBJ whole genome shotgun (WGS) entry which is preliminary data.</text>
</comment>
<reference evidence="2" key="1">
    <citation type="submission" date="2016-09" db="EMBL/GenBank/DDBJ databases">
        <authorList>
            <person name="Greninger A.L."/>
            <person name="Jerome K.R."/>
            <person name="Mcnair B."/>
            <person name="Wallis C."/>
            <person name="Fang F."/>
        </authorList>
    </citation>
    <scope>NUCLEOTIDE SEQUENCE [LARGE SCALE GENOMIC DNA]</scope>
    <source>
        <strain evidence="2">BC1_M4</strain>
    </source>
</reference>
<proteinExistence type="predicted"/>